<feature type="transmembrane region" description="Helical" evidence="1">
    <location>
        <begin position="51"/>
        <end position="72"/>
    </location>
</feature>
<keyword evidence="1" id="KW-0812">Transmembrane</keyword>
<reference evidence="2" key="1">
    <citation type="submission" date="2018-06" db="EMBL/GenBank/DDBJ databases">
        <authorList>
            <person name="Zhirakovskaya E."/>
        </authorList>
    </citation>
    <scope>NUCLEOTIDE SEQUENCE</scope>
</reference>
<dbReference type="EMBL" id="UOGF01000044">
    <property type="protein sequence ID" value="VAX28911.1"/>
    <property type="molecule type" value="Genomic_DNA"/>
</dbReference>
<evidence type="ECO:0000313" key="2">
    <source>
        <dbReference type="EMBL" id="VAX28911.1"/>
    </source>
</evidence>
<name>A0A3B1CR07_9ZZZZ</name>
<sequence length="146" mass="16028">MDPKATIIHWLHLMGAIFWIGGNAYQVFVLMPFLKSGQPPKEILKKISKRFIISSSIILIILVITGGLNFGYRVAGIEEVPGAYVSALAIKVFLIVGMGSVLVFGFIGSSNEDSETPVPSLRHAKVSLVFGVLIVFVAAMLRHWRF</sequence>
<organism evidence="2">
    <name type="scientific">hydrothermal vent metagenome</name>
    <dbReference type="NCBI Taxonomy" id="652676"/>
    <lineage>
        <taxon>unclassified sequences</taxon>
        <taxon>metagenomes</taxon>
        <taxon>ecological metagenomes</taxon>
    </lineage>
</organism>
<evidence type="ECO:0008006" key="3">
    <source>
        <dbReference type="Google" id="ProtNLM"/>
    </source>
</evidence>
<keyword evidence="1" id="KW-0472">Membrane</keyword>
<feature type="transmembrane region" description="Helical" evidence="1">
    <location>
        <begin position="126"/>
        <end position="144"/>
    </location>
</feature>
<feature type="transmembrane region" description="Helical" evidence="1">
    <location>
        <begin position="84"/>
        <end position="106"/>
    </location>
</feature>
<accession>A0A3B1CR07</accession>
<gene>
    <name evidence="2" type="ORF">MNBD_NITROSPIRAE01-1629</name>
</gene>
<protein>
    <recommendedName>
        <fullName evidence="3">Copper resistance protein D domain-containing protein</fullName>
    </recommendedName>
</protein>
<feature type="transmembrane region" description="Helical" evidence="1">
    <location>
        <begin position="6"/>
        <end position="30"/>
    </location>
</feature>
<dbReference type="AlphaFoldDB" id="A0A3B1CR07"/>
<evidence type="ECO:0000256" key="1">
    <source>
        <dbReference type="SAM" id="Phobius"/>
    </source>
</evidence>
<proteinExistence type="predicted"/>
<keyword evidence="1" id="KW-1133">Transmembrane helix</keyword>